<reference evidence="2 3" key="1">
    <citation type="submission" date="2019-03" db="EMBL/GenBank/DDBJ databases">
        <title>Draft genome sequences of novel Actinobacteria.</title>
        <authorList>
            <person name="Sahin N."/>
            <person name="Ay H."/>
            <person name="Saygin H."/>
        </authorList>
    </citation>
    <scope>NUCLEOTIDE SEQUENCE [LARGE SCALE GENOMIC DNA]</scope>
    <source>
        <strain evidence="2 3">CH32</strain>
    </source>
</reference>
<organism evidence="2 3">
    <name type="scientific">Nonomuraea terrae</name>
    <dbReference type="NCBI Taxonomy" id="2530383"/>
    <lineage>
        <taxon>Bacteria</taxon>
        <taxon>Bacillati</taxon>
        <taxon>Actinomycetota</taxon>
        <taxon>Actinomycetes</taxon>
        <taxon>Streptosporangiales</taxon>
        <taxon>Streptosporangiaceae</taxon>
        <taxon>Nonomuraea</taxon>
    </lineage>
</organism>
<evidence type="ECO:0000313" key="3">
    <source>
        <dbReference type="Proteomes" id="UP000295302"/>
    </source>
</evidence>
<keyword evidence="3" id="KW-1185">Reference proteome</keyword>
<sequence length="65" mass="6454">MSNPQQPELRRSGKASTDSKSADAARETKGAATRAAAHPHGTDKGGKGGGKGGGVPPAQRPNHPG</sequence>
<comment type="caution">
    <text evidence="2">The sequence shown here is derived from an EMBL/GenBank/DDBJ whole genome shotgun (WGS) entry which is preliminary data.</text>
</comment>
<dbReference type="RefSeq" id="WP_132610966.1">
    <property type="nucleotide sequence ID" value="NZ_SMKQ01000019.1"/>
</dbReference>
<evidence type="ECO:0000313" key="2">
    <source>
        <dbReference type="EMBL" id="TDD51829.1"/>
    </source>
</evidence>
<gene>
    <name evidence="2" type="ORF">E1286_10005</name>
</gene>
<feature type="region of interest" description="Disordered" evidence="1">
    <location>
        <begin position="1"/>
        <end position="65"/>
    </location>
</feature>
<accession>A0A4R4Z4H0</accession>
<dbReference type="Proteomes" id="UP000295302">
    <property type="component" value="Unassembled WGS sequence"/>
</dbReference>
<dbReference type="AlphaFoldDB" id="A0A4R4Z4H0"/>
<feature type="compositionally biased region" description="Basic and acidic residues" evidence="1">
    <location>
        <begin position="20"/>
        <end position="29"/>
    </location>
</feature>
<name>A0A4R4Z4H0_9ACTN</name>
<protein>
    <submittedName>
        <fullName evidence="2">Uncharacterized protein</fullName>
    </submittedName>
</protein>
<dbReference type="EMBL" id="SMKQ01000019">
    <property type="protein sequence ID" value="TDD51829.1"/>
    <property type="molecule type" value="Genomic_DNA"/>
</dbReference>
<evidence type="ECO:0000256" key="1">
    <source>
        <dbReference type="SAM" id="MobiDB-lite"/>
    </source>
</evidence>
<proteinExistence type="predicted"/>